<sequence length="399" mass="43278">MKKKLLSLVMSFMMIFTCVIPISAQSTNRPAESSIVDILEDILGKDDPEIEMKTGTMKIGQTKAVKVDGDLAMHIYQLDVAKETSIQLKANTNAQVFEVAITSDELEPVWEDFVVNEKKDNKELTTDLKLKAGSYAVVVTATKGTSTITSTVKSTALKTISPFTVDAVLPGANVVSGTGLKGATVKVVTSEFKTYTTTVDQNGKYSVKIPTQEEYDSIMVKISKDGYASKLKVVDVEYKEIRTFTVNNIKTTSTTVTGKGLNGATVKAYVNGKQIGKSTTVKNGKYSIKIPKQKIGTKVKVKISKTGYESRTKTVTVKKAFTSNLTINSVKKTSTYVTGKGQSGATVRAYVNGKQIGKSATVKNGKYSIRIPKQSKGKKITVKMTKTNYITVSKTTTVK</sequence>
<dbReference type="Pfam" id="PF17936">
    <property type="entry name" value="Big_6"/>
    <property type="match status" value="3"/>
</dbReference>
<keyword evidence="1" id="KW-0732">Signal</keyword>
<protein>
    <recommendedName>
        <fullName evidence="2">Bacterial Ig domain-containing protein</fullName>
    </recommendedName>
</protein>
<feature type="domain" description="Bacterial Ig" evidence="2">
    <location>
        <begin position="325"/>
        <end position="388"/>
    </location>
</feature>
<organism evidence="3">
    <name type="scientific">Intestinibacter bartlettii</name>
    <dbReference type="NCBI Taxonomy" id="261299"/>
    <lineage>
        <taxon>Bacteria</taxon>
        <taxon>Bacillati</taxon>
        <taxon>Bacillota</taxon>
        <taxon>Clostridia</taxon>
        <taxon>Peptostreptococcales</taxon>
        <taxon>Peptostreptococcaceae</taxon>
        <taxon>Intestinibacter</taxon>
    </lineage>
</organism>
<dbReference type="InterPro" id="IPR008969">
    <property type="entry name" value="CarboxyPept-like_regulatory"/>
</dbReference>
<dbReference type="SUPFAM" id="SSF49464">
    <property type="entry name" value="Carboxypeptidase regulatory domain-like"/>
    <property type="match status" value="1"/>
</dbReference>
<dbReference type="InterPro" id="IPR013783">
    <property type="entry name" value="Ig-like_fold"/>
</dbReference>
<feature type="signal peptide" evidence="1">
    <location>
        <begin position="1"/>
        <end position="24"/>
    </location>
</feature>
<accession>A0A6N3BYJ8</accession>
<evidence type="ECO:0000256" key="1">
    <source>
        <dbReference type="SAM" id="SignalP"/>
    </source>
</evidence>
<name>A0A6N3BYJ8_9FIRM</name>
<gene>
    <name evidence="3" type="ORF">IBLFYP30_01679</name>
</gene>
<dbReference type="EMBL" id="CACRUE010000026">
    <property type="protein sequence ID" value="VYU07799.1"/>
    <property type="molecule type" value="Genomic_DNA"/>
</dbReference>
<dbReference type="InterPro" id="IPR041498">
    <property type="entry name" value="Big_6"/>
</dbReference>
<feature type="domain" description="Bacterial Ig" evidence="2">
    <location>
        <begin position="167"/>
        <end position="229"/>
    </location>
</feature>
<dbReference type="AlphaFoldDB" id="A0A6N3BYJ8"/>
<dbReference type="Gene3D" id="2.60.40.10">
    <property type="entry name" value="Immunoglobulins"/>
    <property type="match status" value="3"/>
</dbReference>
<dbReference type="NCBIfam" id="NF033510">
    <property type="entry name" value="Ca_tandemer"/>
    <property type="match status" value="1"/>
</dbReference>
<feature type="domain" description="Bacterial Ig" evidence="2">
    <location>
        <begin position="245"/>
        <end position="318"/>
    </location>
</feature>
<proteinExistence type="predicted"/>
<reference evidence="3" key="1">
    <citation type="submission" date="2019-11" db="EMBL/GenBank/DDBJ databases">
        <authorList>
            <person name="Feng L."/>
        </authorList>
    </citation>
    <scope>NUCLEOTIDE SEQUENCE</scope>
    <source>
        <strain evidence="3">IbartlettiiLFYP30</strain>
    </source>
</reference>
<evidence type="ECO:0000313" key="3">
    <source>
        <dbReference type="EMBL" id="VYU07799.1"/>
    </source>
</evidence>
<evidence type="ECO:0000259" key="2">
    <source>
        <dbReference type="Pfam" id="PF17936"/>
    </source>
</evidence>
<feature type="chain" id="PRO_5026877964" description="Bacterial Ig domain-containing protein" evidence="1">
    <location>
        <begin position="25"/>
        <end position="399"/>
    </location>
</feature>
<dbReference type="RefSeq" id="WP_156530838.1">
    <property type="nucleotide sequence ID" value="NZ_CACRUE010000026.1"/>
</dbReference>